<protein>
    <submittedName>
        <fullName evidence="5">Ankyrin repeat-containing protein</fullName>
    </submittedName>
</protein>
<feature type="region of interest" description="Disordered" evidence="4">
    <location>
        <begin position="357"/>
        <end position="382"/>
    </location>
</feature>
<dbReference type="Proteomes" id="UP000199706">
    <property type="component" value="Unassembled WGS sequence"/>
</dbReference>
<dbReference type="SUPFAM" id="SSF48403">
    <property type="entry name" value="Ankyrin repeat"/>
    <property type="match status" value="1"/>
</dbReference>
<evidence type="ECO:0000256" key="4">
    <source>
        <dbReference type="SAM" id="MobiDB-lite"/>
    </source>
</evidence>
<dbReference type="PANTHER" id="PTHR24189:SF50">
    <property type="entry name" value="ANKYRIN REPEAT AND SOCS BOX PROTEIN 2"/>
    <property type="match status" value="1"/>
</dbReference>
<gene>
    <name evidence="5" type="ORF">SAMN05216466_10679</name>
</gene>
<dbReference type="PROSITE" id="PS50088">
    <property type="entry name" value="ANK_REPEAT"/>
    <property type="match status" value="3"/>
</dbReference>
<dbReference type="Gene3D" id="1.25.40.20">
    <property type="entry name" value="Ankyrin repeat-containing domain"/>
    <property type="match status" value="3"/>
</dbReference>
<feature type="repeat" description="ANK" evidence="3">
    <location>
        <begin position="119"/>
        <end position="151"/>
    </location>
</feature>
<dbReference type="SMART" id="SM00248">
    <property type="entry name" value="ANK"/>
    <property type="match status" value="7"/>
</dbReference>
<keyword evidence="1" id="KW-0677">Repeat</keyword>
<feature type="repeat" description="ANK" evidence="3">
    <location>
        <begin position="74"/>
        <end position="115"/>
    </location>
</feature>
<dbReference type="PROSITE" id="PS50297">
    <property type="entry name" value="ANK_REP_REGION"/>
    <property type="match status" value="3"/>
</dbReference>
<dbReference type="PANTHER" id="PTHR24189">
    <property type="entry name" value="MYOTROPHIN"/>
    <property type="match status" value="1"/>
</dbReference>
<dbReference type="InterPro" id="IPR002110">
    <property type="entry name" value="Ankyrin_rpt"/>
</dbReference>
<proteinExistence type="predicted"/>
<dbReference type="OrthoDB" id="671583at2"/>
<keyword evidence="2 3" id="KW-0040">ANK repeat</keyword>
<feature type="region of interest" description="Disordered" evidence="4">
    <location>
        <begin position="1"/>
        <end position="28"/>
    </location>
</feature>
<feature type="compositionally biased region" description="Basic residues" evidence="4">
    <location>
        <begin position="1"/>
        <end position="11"/>
    </location>
</feature>
<evidence type="ECO:0000256" key="2">
    <source>
        <dbReference type="ARBA" id="ARBA00023043"/>
    </source>
</evidence>
<dbReference type="PRINTS" id="PR01415">
    <property type="entry name" value="ANKYRIN"/>
</dbReference>
<feature type="repeat" description="ANK" evidence="3">
    <location>
        <begin position="277"/>
        <end position="314"/>
    </location>
</feature>
<evidence type="ECO:0000256" key="1">
    <source>
        <dbReference type="ARBA" id="ARBA00022737"/>
    </source>
</evidence>
<evidence type="ECO:0000256" key="3">
    <source>
        <dbReference type="PROSITE-ProRule" id="PRU00023"/>
    </source>
</evidence>
<sequence length="382" mass="40200">MATKAAPKKAAPKQAGKGKASKATGTTSATSEAIAALTPLLVNAVWDQNVNAVRSLLEQGANVNAFDGRQGQFDGHVPLHVACTTGNLDVRSKTNMLAVLRVLLDAGAQVNVLSNPTHRRETPLMVAVRNRDVGAVRMLLEAGADVAIRDICVSADGIAFAEDSVLHAVGHSTFDRRAGKDEDATVITRLLLDHGADLNAGTSSDSWTPGRTPLFDAAISPHRMRMLLDAGANPNAAWELRPLGARITPLLESAIKGCDGCMRLLIDAGADVNPPGNAYTPLHAITDTDHGPDAAMAGIKLLLDAGADANARDEKGRTPYQIALEWEHSDKVLGLLLTAQQAAVRKTLTDAVESVRAEGATEGGEQGVVRRSRKSLSDPTSY</sequence>
<feature type="compositionally biased region" description="Low complexity" evidence="4">
    <location>
        <begin position="12"/>
        <end position="28"/>
    </location>
</feature>
<dbReference type="EMBL" id="FNCJ01000006">
    <property type="protein sequence ID" value="SDG92653.1"/>
    <property type="molecule type" value="Genomic_DNA"/>
</dbReference>
<dbReference type="InterPro" id="IPR050745">
    <property type="entry name" value="Multifunctional_regulatory"/>
</dbReference>
<evidence type="ECO:0000313" key="6">
    <source>
        <dbReference type="Proteomes" id="UP000199706"/>
    </source>
</evidence>
<dbReference type="RefSeq" id="WP_090685366.1">
    <property type="nucleotide sequence ID" value="NZ_FNCJ01000006.1"/>
</dbReference>
<accession>A0A1G7Y8I5</accession>
<reference evidence="5 6" key="1">
    <citation type="submission" date="2016-10" db="EMBL/GenBank/DDBJ databases">
        <authorList>
            <person name="de Groot N.N."/>
        </authorList>
    </citation>
    <scope>NUCLEOTIDE SEQUENCE [LARGE SCALE GENOMIC DNA]</scope>
    <source>
        <strain evidence="5 6">LMG 2247</strain>
    </source>
</reference>
<dbReference type="Pfam" id="PF12796">
    <property type="entry name" value="Ank_2"/>
    <property type="match status" value="2"/>
</dbReference>
<dbReference type="InterPro" id="IPR036770">
    <property type="entry name" value="Ankyrin_rpt-contain_sf"/>
</dbReference>
<dbReference type="AlphaFoldDB" id="A0A1G7Y8I5"/>
<organism evidence="5 6">
    <name type="scientific">Paraburkholderia phenazinium</name>
    <dbReference type="NCBI Taxonomy" id="60549"/>
    <lineage>
        <taxon>Bacteria</taxon>
        <taxon>Pseudomonadati</taxon>
        <taxon>Pseudomonadota</taxon>
        <taxon>Betaproteobacteria</taxon>
        <taxon>Burkholderiales</taxon>
        <taxon>Burkholderiaceae</taxon>
        <taxon>Paraburkholderia</taxon>
    </lineage>
</organism>
<evidence type="ECO:0000313" key="5">
    <source>
        <dbReference type="EMBL" id="SDG92653.1"/>
    </source>
</evidence>
<name>A0A1G7Y8I5_9BURK</name>